<evidence type="ECO:0000256" key="6">
    <source>
        <dbReference type="ARBA" id="ARBA00022807"/>
    </source>
</evidence>
<organism evidence="14 15">
    <name type="scientific">Acropora cervicornis</name>
    <name type="common">Staghorn coral</name>
    <dbReference type="NCBI Taxonomy" id="6130"/>
    <lineage>
        <taxon>Eukaryota</taxon>
        <taxon>Metazoa</taxon>
        <taxon>Cnidaria</taxon>
        <taxon>Anthozoa</taxon>
        <taxon>Hexacorallia</taxon>
        <taxon>Scleractinia</taxon>
        <taxon>Astrocoeniina</taxon>
        <taxon>Acroporidae</taxon>
        <taxon>Acropora</taxon>
    </lineage>
</organism>
<feature type="chain" id="PRO_5042024138" evidence="10">
    <location>
        <begin position="22"/>
        <end position="455"/>
    </location>
</feature>
<evidence type="ECO:0000256" key="10">
    <source>
        <dbReference type="SAM" id="SignalP"/>
    </source>
</evidence>
<dbReference type="SMART" id="SM00645">
    <property type="entry name" value="Pept_C1"/>
    <property type="match status" value="1"/>
</dbReference>
<evidence type="ECO:0000259" key="12">
    <source>
        <dbReference type="SMART" id="SM00645"/>
    </source>
</evidence>
<keyword evidence="4 10" id="KW-0732">Signal</keyword>
<keyword evidence="8" id="KW-1015">Disulfide bond</keyword>
<dbReference type="Proteomes" id="UP001249851">
    <property type="component" value="Unassembled WGS sequence"/>
</dbReference>
<evidence type="ECO:0000313" key="14">
    <source>
        <dbReference type="EMBL" id="KAK2572249.1"/>
    </source>
</evidence>
<dbReference type="InterPro" id="IPR013201">
    <property type="entry name" value="Prot_inhib_I29"/>
</dbReference>
<evidence type="ECO:0000256" key="9">
    <source>
        <dbReference type="ARBA" id="ARBA00023180"/>
    </source>
</evidence>
<evidence type="ECO:0000259" key="13">
    <source>
        <dbReference type="SMART" id="SM00848"/>
    </source>
</evidence>
<evidence type="ECO:0000313" key="15">
    <source>
        <dbReference type="Proteomes" id="UP001249851"/>
    </source>
</evidence>
<dbReference type="InterPro" id="IPR000668">
    <property type="entry name" value="Peptidase_C1A_C"/>
</dbReference>
<comment type="similarity">
    <text evidence="2">Belongs to the cystatin family.</text>
</comment>
<dbReference type="PROSITE" id="PS00139">
    <property type="entry name" value="THIOL_PROTEASE_CYS"/>
    <property type="match status" value="1"/>
</dbReference>
<dbReference type="InterPro" id="IPR025661">
    <property type="entry name" value="Pept_asp_AS"/>
</dbReference>
<keyword evidence="6" id="KW-0788">Thiol protease</keyword>
<dbReference type="GO" id="GO:0004869">
    <property type="term" value="F:cysteine-type endopeptidase inhibitor activity"/>
    <property type="evidence" value="ECO:0007669"/>
    <property type="project" value="InterPro"/>
</dbReference>
<feature type="domain" description="Peptidase C1A papain C-terminal" evidence="12">
    <location>
        <begin position="237"/>
        <end position="453"/>
    </location>
</feature>
<dbReference type="SMART" id="SM00848">
    <property type="entry name" value="Inhibitor_I29"/>
    <property type="match status" value="1"/>
</dbReference>
<feature type="domain" description="Cystatin" evidence="11">
    <location>
        <begin position="23"/>
        <end position="133"/>
    </location>
</feature>
<dbReference type="Gene3D" id="3.10.450.10">
    <property type="match status" value="1"/>
</dbReference>
<keyword evidence="15" id="KW-1185">Reference proteome</keyword>
<feature type="domain" description="Cathepsin propeptide inhibitor" evidence="13">
    <location>
        <begin position="159"/>
        <end position="211"/>
    </location>
</feature>
<keyword evidence="5" id="KW-0378">Hydrolase</keyword>
<evidence type="ECO:0000256" key="4">
    <source>
        <dbReference type="ARBA" id="ARBA00022729"/>
    </source>
</evidence>
<dbReference type="GO" id="GO:0008234">
    <property type="term" value="F:cysteine-type peptidase activity"/>
    <property type="evidence" value="ECO:0007669"/>
    <property type="project" value="UniProtKB-KW"/>
</dbReference>
<dbReference type="InterPro" id="IPR038765">
    <property type="entry name" value="Papain-like_cys_pep_sf"/>
</dbReference>
<gene>
    <name evidence="14" type="ORF">P5673_002467</name>
</gene>
<evidence type="ECO:0000256" key="8">
    <source>
        <dbReference type="ARBA" id="ARBA00023157"/>
    </source>
</evidence>
<evidence type="ECO:0000259" key="11">
    <source>
        <dbReference type="SMART" id="SM00043"/>
    </source>
</evidence>
<dbReference type="PROSITE" id="PS00640">
    <property type="entry name" value="THIOL_PROTEASE_ASN"/>
    <property type="match status" value="1"/>
</dbReference>
<dbReference type="InterPro" id="IPR000169">
    <property type="entry name" value="Pept_cys_AS"/>
</dbReference>
<reference evidence="14" key="1">
    <citation type="journal article" date="2023" name="G3 (Bethesda)">
        <title>Whole genome assembly and annotation of the endangered Caribbean coral Acropora cervicornis.</title>
        <authorList>
            <person name="Selwyn J.D."/>
            <person name="Vollmer S.V."/>
        </authorList>
    </citation>
    <scope>NUCLEOTIDE SEQUENCE</scope>
    <source>
        <strain evidence="14">K2</strain>
    </source>
</reference>
<dbReference type="SMART" id="SM00043">
    <property type="entry name" value="CY"/>
    <property type="match status" value="1"/>
</dbReference>
<dbReference type="InterPro" id="IPR000010">
    <property type="entry name" value="Cystatin_dom"/>
</dbReference>
<dbReference type="Pfam" id="PF08246">
    <property type="entry name" value="Inhibitor_I29"/>
    <property type="match status" value="1"/>
</dbReference>
<dbReference type="InterPro" id="IPR013128">
    <property type="entry name" value="Peptidase_C1A"/>
</dbReference>
<dbReference type="InterPro" id="IPR018073">
    <property type="entry name" value="Prot_inh_cystat_CS"/>
</dbReference>
<dbReference type="InterPro" id="IPR025660">
    <property type="entry name" value="Pept_his_AS"/>
</dbReference>
<reference evidence="14" key="2">
    <citation type="journal article" date="2023" name="Science">
        <title>Genomic signatures of disease resistance in endangered staghorn corals.</title>
        <authorList>
            <person name="Vollmer S.V."/>
            <person name="Selwyn J.D."/>
            <person name="Despard B.A."/>
            <person name="Roesel C.L."/>
        </authorList>
    </citation>
    <scope>NUCLEOTIDE SEQUENCE</scope>
    <source>
        <strain evidence="14">K2</strain>
    </source>
</reference>
<dbReference type="PROSITE" id="PS00287">
    <property type="entry name" value="CYSTATIN"/>
    <property type="match status" value="1"/>
</dbReference>
<evidence type="ECO:0000256" key="2">
    <source>
        <dbReference type="ARBA" id="ARBA00009403"/>
    </source>
</evidence>
<accession>A0AAD9R335</accession>
<dbReference type="GO" id="GO:0006508">
    <property type="term" value="P:proteolysis"/>
    <property type="evidence" value="ECO:0007669"/>
    <property type="project" value="UniProtKB-KW"/>
</dbReference>
<dbReference type="Pfam" id="PF00031">
    <property type="entry name" value="Cystatin"/>
    <property type="match status" value="1"/>
</dbReference>
<keyword evidence="7" id="KW-0865">Zymogen</keyword>
<sequence length="455" mass="51393">MAMALYFVFLLAVIAPPYLQSEASAGGIEERKLNDPDVLDTLDFAMNEFNAMQNNLYRMMATKVKDATSQLVAGQKFCIVAEVGVSRSCRNDEKHKSASLDRCPVDTLEMQCKFEVLNVPWEKRRELLNHQCVGLKERTLSCERSKLPKADQNVVKEMFDEKPYLNDKEEYAKRFAIFQHNLVKARKMQEMDKGSAKYGVTVFSDLTEEEFKKYYRMPGWGKPLYEMKEVEIPNIDVPKAFDWRDKGAVTPVKNQGQCGSCWAFSTTGNIEGQWKIKKGQLVSLSEQELVDCDKVDQGCNGGLPSNAYKQIIKLGGLETEKEYPYEAADEKCKFKKSEAAVYINSSVSIPKDETKMAAWLVANGPISIGINANMMQFYMGGVSHPWKFFCDPSELDHGVLIVGYGVEKGWFYGGTPYWIIKNSWGESWGEKGYYLIYRGDGSCGLNTMCTSAVVD</sequence>
<dbReference type="SUPFAM" id="SSF54403">
    <property type="entry name" value="Cystatin/monellin"/>
    <property type="match status" value="1"/>
</dbReference>
<dbReference type="PANTHER" id="PTHR12411">
    <property type="entry name" value="CYSTEINE PROTEASE FAMILY C1-RELATED"/>
    <property type="match status" value="1"/>
</dbReference>
<dbReference type="EMBL" id="JARQWQ010000004">
    <property type="protein sequence ID" value="KAK2572249.1"/>
    <property type="molecule type" value="Genomic_DNA"/>
</dbReference>
<evidence type="ECO:0000256" key="7">
    <source>
        <dbReference type="ARBA" id="ARBA00023145"/>
    </source>
</evidence>
<comment type="caution">
    <text evidence="14">The sequence shown here is derived from an EMBL/GenBank/DDBJ whole genome shotgun (WGS) entry which is preliminary data.</text>
</comment>
<evidence type="ECO:0000256" key="3">
    <source>
        <dbReference type="ARBA" id="ARBA00022670"/>
    </source>
</evidence>
<keyword evidence="9" id="KW-0325">Glycoprotein</keyword>
<dbReference type="Pfam" id="PF00112">
    <property type="entry name" value="Peptidase_C1"/>
    <property type="match status" value="1"/>
</dbReference>
<evidence type="ECO:0000256" key="1">
    <source>
        <dbReference type="ARBA" id="ARBA00008455"/>
    </source>
</evidence>
<evidence type="ECO:0000256" key="5">
    <source>
        <dbReference type="ARBA" id="ARBA00022801"/>
    </source>
</evidence>
<dbReference type="AlphaFoldDB" id="A0AAD9R335"/>
<proteinExistence type="inferred from homology"/>
<keyword evidence="3" id="KW-0645">Protease</keyword>
<dbReference type="InterPro" id="IPR039417">
    <property type="entry name" value="Peptidase_C1A_papain-like"/>
</dbReference>
<dbReference type="PRINTS" id="PR00705">
    <property type="entry name" value="PAPAIN"/>
</dbReference>
<name>A0AAD9R335_ACRCE</name>
<dbReference type="CDD" id="cd02248">
    <property type="entry name" value="Peptidase_C1A"/>
    <property type="match status" value="1"/>
</dbReference>
<comment type="similarity">
    <text evidence="1">Belongs to the peptidase C1 family.</text>
</comment>
<dbReference type="SUPFAM" id="SSF54001">
    <property type="entry name" value="Cysteine proteinases"/>
    <property type="match status" value="1"/>
</dbReference>
<dbReference type="Gene3D" id="3.90.70.10">
    <property type="entry name" value="Cysteine proteinases"/>
    <property type="match status" value="1"/>
</dbReference>
<protein>
    <submittedName>
        <fullName evidence="14">Cathepsin L</fullName>
    </submittedName>
</protein>
<dbReference type="InterPro" id="IPR046350">
    <property type="entry name" value="Cystatin_sf"/>
</dbReference>
<dbReference type="CDD" id="cd00042">
    <property type="entry name" value="CY"/>
    <property type="match status" value="1"/>
</dbReference>
<feature type="signal peptide" evidence="10">
    <location>
        <begin position="1"/>
        <end position="21"/>
    </location>
</feature>
<dbReference type="PROSITE" id="PS00639">
    <property type="entry name" value="THIOL_PROTEASE_HIS"/>
    <property type="match status" value="1"/>
</dbReference>
<dbReference type="FunFam" id="3.90.70.10:FF:000130">
    <property type="entry name" value="Cysteine proteinase 1"/>
    <property type="match status" value="1"/>
</dbReference>
<dbReference type="FunFam" id="3.10.450.10:FF:000004">
    <property type="entry name" value="Cystatin C"/>
    <property type="match status" value="1"/>
</dbReference>